<organism evidence="16 17">
    <name type="scientific">Pacificimonas flava</name>
    <dbReference type="NCBI Taxonomy" id="1234595"/>
    <lineage>
        <taxon>Bacteria</taxon>
        <taxon>Pseudomonadati</taxon>
        <taxon>Pseudomonadota</taxon>
        <taxon>Alphaproteobacteria</taxon>
        <taxon>Sphingomonadales</taxon>
        <taxon>Sphingosinicellaceae</taxon>
        <taxon>Pacificimonas</taxon>
    </lineage>
</organism>
<comment type="function">
    <text evidence="14">Bifunctional enzyme that catalyzes the formation of 4-diphosphocytidyl-2-C-methyl-D-erythritol from CTP and 2-C-methyl-D-erythritol 4-phosphate (MEP) (IspD), and catalyzes the conversion of 4-diphosphocytidyl-2-C-methyl-D-erythritol 2-phosphate (CDP-ME2P) to 2-C-methyl-D-erythritol 2,4-cyclodiphosphate (ME-CPP) with a corresponding release of cytidine 5-monophosphate (CMP) (IspF).</text>
</comment>
<comment type="catalytic activity">
    <reaction evidence="1 14">
        <text>4-CDP-2-C-methyl-D-erythritol 2-phosphate = 2-C-methyl-D-erythritol 2,4-cyclic diphosphate + CMP</text>
        <dbReference type="Rhea" id="RHEA:23864"/>
        <dbReference type="ChEBI" id="CHEBI:57919"/>
        <dbReference type="ChEBI" id="CHEBI:58483"/>
        <dbReference type="ChEBI" id="CHEBI:60377"/>
        <dbReference type="EC" id="4.6.1.12"/>
    </reaction>
</comment>
<feature type="site" description="Transition state stabilizer" evidence="14">
    <location>
        <position position="15"/>
    </location>
</feature>
<evidence type="ECO:0000256" key="2">
    <source>
        <dbReference type="ARBA" id="ARBA00001282"/>
    </source>
</evidence>
<dbReference type="InterPro" id="IPR020555">
    <property type="entry name" value="MECDP_synthase_CS"/>
</dbReference>
<dbReference type="Proteomes" id="UP000198462">
    <property type="component" value="Unassembled WGS sequence"/>
</dbReference>
<feature type="region of interest" description="2-C-methyl-D-erythritol 2,4-cyclodiphosphate synthase" evidence="14">
    <location>
        <begin position="227"/>
        <end position="381"/>
    </location>
</feature>
<dbReference type="PROSITE" id="PS01350">
    <property type="entry name" value="ISPF"/>
    <property type="match status" value="1"/>
</dbReference>
<dbReference type="CDD" id="cd02516">
    <property type="entry name" value="CDP-ME_synthetase"/>
    <property type="match status" value="1"/>
</dbReference>
<comment type="caution">
    <text evidence="16">The sequence shown here is derived from an EMBL/GenBank/DDBJ whole genome shotgun (WGS) entry which is preliminary data.</text>
</comment>
<comment type="catalytic activity">
    <reaction evidence="2 14">
        <text>2-C-methyl-D-erythritol 4-phosphate + CTP + H(+) = 4-CDP-2-C-methyl-D-erythritol + diphosphate</text>
        <dbReference type="Rhea" id="RHEA:13429"/>
        <dbReference type="ChEBI" id="CHEBI:15378"/>
        <dbReference type="ChEBI" id="CHEBI:33019"/>
        <dbReference type="ChEBI" id="CHEBI:37563"/>
        <dbReference type="ChEBI" id="CHEBI:57823"/>
        <dbReference type="ChEBI" id="CHEBI:58262"/>
        <dbReference type="EC" id="2.7.7.60"/>
    </reaction>
</comment>
<feature type="binding site" evidence="14">
    <location>
        <position position="233"/>
    </location>
    <ligand>
        <name>a divalent metal cation</name>
        <dbReference type="ChEBI" id="CHEBI:60240"/>
    </ligand>
</feature>
<dbReference type="InterPro" id="IPR026596">
    <property type="entry name" value="IspD/F"/>
</dbReference>
<dbReference type="Pfam" id="PF01128">
    <property type="entry name" value="IspD"/>
    <property type="match status" value="1"/>
</dbReference>
<dbReference type="SUPFAM" id="SSF53448">
    <property type="entry name" value="Nucleotide-diphospho-sugar transferases"/>
    <property type="match status" value="1"/>
</dbReference>
<feature type="site" description="Positions MEP for the nucleophilic attack" evidence="14">
    <location>
        <position position="207"/>
    </location>
</feature>
<dbReference type="InterPro" id="IPR018294">
    <property type="entry name" value="ISPD_synthase_CS"/>
</dbReference>
<keyword evidence="12 14" id="KW-0456">Lyase</keyword>
<dbReference type="CDD" id="cd00554">
    <property type="entry name" value="MECDP_synthase"/>
    <property type="match status" value="1"/>
</dbReference>
<feature type="region of interest" description="2-C-methyl-D-erythritol 4-phosphate cytidylyltransferase" evidence="14">
    <location>
        <begin position="1"/>
        <end position="227"/>
    </location>
</feature>
<evidence type="ECO:0000256" key="10">
    <source>
        <dbReference type="ARBA" id="ARBA00022723"/>
    </source>
</evidence>
<reference evidence="17" key="1">
    <citation type="submission" date="2017-05" db="EMBL/GenBank/DDBJ databases">
        <authorList>
            <person name="Lin X."/>
        </authorList>
    </citation>
    <scope>NUCLEOTIDE SEQUENCE [LARGE SCALE GENOMIC DNA]</scope>
    <source>
        <strain evidence="17">JLT2012</strain>
    </source>
</reference>
<evidence type="ECO:0000256" key="9">
    <source>
        <dbReference type="ARBA" id="ARBA00022695"/>
    </source>
</evidence>
<keyword evidence="10 14" id="KW-0479">Metal-binding</keyword>
<dbReference type="PROSITE" id="PS01295">
    <property type="entry name" value="ISPD"/>
    <property type="match status" value="1"/>
</dbReference>
<comment type="similarity">
    <text evidence="7">Belongs to the IspD/TarI cytidylyltransferase family. IspD subfamily.</text>
</comment>
<dbReference type="PANTHER" id="PTHR43181">
    <property type="entry name" value="2-C-METHYL-D-ERYTHRITOL 2,4-CYCLODIPHOSPHATE SYNTHASE, CHLOROPLASTIC"/>
    <property type="match status" value="1"/>
</dbReference>
<evidence type="ECO:0000256" key="11">
    <source>
        <dbReference type="ARBA" id="ARBA00023229"/>
    </source>
</evidence>
<evidence type="ECO:0000259" key="15">
    <source>
        <dbReference type="Pfam" id="PF02542"/>
    </source>
</evidence>
<dbReference type="EMBL" id="NFZT01000001">
    <property type="protein sequence ID" value="OWV33930.1"/>
    <property type="molecule type" value="Genomic_DNA"/>
</dbReference>
<comment type="similarity">
    <text evidence="14">In the N-terminal section; belongs to the IspD/TarI cytidylyltransferase family. IspD subfamily.</text>
</comment>
<dbReference type="Pfam" id="PF02542">
    <property type="entry name" value="YgbB"/>
    <property type="match status" value="1"/>
</dbReference>
<gene>
    <name evidence="14 16" type="primary">ispDF</name>
    <name evidence="16" type="ORF">B5C34_10965</name>
</gene>
<evidence type="ECO:0000256" key="14">
    <source>
        <dbReference type="HAMAP-Rule" id="MF_01520"/>
    </source>
</evidence>
<evidence type="ECO:0000313" key="16">
    <source>
        <dbReference type="EMBL" id="OWV33930.1"/>
    </source>
</evidence>
<comment type="similarity">
    <text evidence="6">Belongs to the IspF family.</text>
</comment>
<keyword evidence="11 14" id="KW-0414">Isoprene biosynthesis</keyword>
<evidence type="ECO:0000256" key="3">
    <source>
        <dbReference type="ARBA" id="ARBA00001968"/>
    </source>
</evidence>
<keyword evidence="9 14" id="KW-0548">Nucleotidyltransferase</keyword>
<comment type="pathway">
    <text evidence="4 14">Isoprenoid biosynthesis; isopentenyl diphosphate biosynthesis via DXP pathway; isopentenyl diphosphate from 1-deoxy-D-xylulose 5-phosphate: step 4/6.</text>
</comment>
<dbReference type="HAMAP" id="MF_01520">
    <property type="entry name" value="IspDF"/>
    <property type="match status" value="1"/>
</dbReference>
<dbReference type="PANTHER" id="PTHR43181:SF1">
    <property type="entry name" value="2-C-METHYL-D-ERYTHRITOL 2,4-CYCLODIPHOSPHATE SYNTHASE, CHLOROPLASTIC"/>
    <property type="match status" value="1"/>
</dbReference>
<evidence type="ECO:0000256" key="12">
    <source>
        <dbReference type="ARBA" id="ARBA00023239"/>
    </source>
</evidence>
<evidence type="ECO:0000256" key="1">
    <source>
        <dbReference type="ARBA" id="ARBA00000200"/>
    </source>
</evidence>
<feature type="binding site" evidence="14">
    <location>
        <position position="235"/>
    </location>
    <ligand>
        <name>a divalent metal cation</name>
        <dbReference type="ChEBI" id="CHEBI:60240"/>
    </ligand>
</feature>
<dbReference type="InterPro" id="IPR003526">
    <property type="entry name" value="MECDP_synthase"/>
</dbReference>
<accession>A0A219B6E2</accession>
<keyword evidence="8 14" id="KW-0808">Transferase</keyword>
<proteinExistence type="inferred from homology"/>
<feature type="binding site" evidence="14">
    <location>
        <position position="367"/>
    </location>
    <ligand>
        <name>4-CDP-2-C-methyl-D-erythritol 2-phosphate</name>
        <dbReference type="ChEBI" id="CHEBI:57919"/>
    </ligand>
</feature>
<dbReference type="GO" id="GO:0019288">
    <property type="term" value="P:isopentenyl diphosphate biosynthetic process, methylerythritol 4-phosphate pathway"/>
    <property type="evidence" value="ECO:0007669"/>
    <property type="project" value="UniProtKB-UniRule"/>
</dbReference>
<evidence type="ECO:0000256" key="6">
    <source>
        <dbReference type="ARBA" id="ARBA00008480"/>
    </source>
</evidence>
<dbReference type="OrthoDB" id="9804336at2"/>
<feature type="site" description="Transition state stabilizer" evidence="14">
    <location>
        <position position="358"/>
    </location>
</feature>
<evidence type="ECO:0000256" key="7">
    <source>
        <dbReference type="ARBA" id="ARBA00009789"/>
    </source>
</evidence>
<evidence type="ECO:0000256" key="13">
    <source>
        <dbReference type="ARBA" id="ARBA00023268"/>
    </source>
</evidence>
<dbReference type="RefSeq" id="WP_088712629.1">
    <property type="nucleotide sequence ID" value="NZ_NFZT01000001.1"/>
</dbReference>
<dbReference type="InterPro" id="IPR029044">
    <property type="entry name" value="Nucleotide-diphossugar_trans"/>
</dbReference>
<feature type="binding site" evidence="14">
    <location>
        <begin position="357"/>
        <end position="360"/>
    </location>
    <ligand>
        <name>4-CDP-2-C-methyl-D-erythritol 2-phosphate</name>
        <dbReference type="ChEBI" id="CHEBI:57919"/>
    </ligand>
</feature>
<feature type="binding site" evidence="14">
    <location>
        <position position="267"/>
    </location>
    <ligand>
        <name>a divalent metal cation</name>
        <dbReference type="ChEBI" id="CHEBI:60240"/>
    </ligand>
</feature>
<dbReference type="SUPFAM" id="SSF69765">
    <property type="entry name" value="IpsF-like"/>
    <property type="match status" value="1"/>
</dbReference>
<dbReference type="Gene3D" id="3.90.550.10">
    <property type="entry name" value="Spore Coat Polysaccharide Biosynthesis Protein SpsA, Chain A"/>
    <property type="match status" value="1"/>
</dbReference>
<protein>
    <recommendedName>
        <fullName evidence="14">Bifunctional enzyme IspD/IspF</fullName>
    </recommendedName>
    <domain>
        <recommendedName>
            <fullName evidence="14">2-C-methyl-D-erythritol 4-phosphate cytidylyltransferase</fullName>
            <ecNumber evidence="14">2.7.7.60</ecNumber>
        </recommendedName>
        <alternativeName>
            <fullName evidence="14">4-diphosphocytidyl-2C-methyl-D-erythritol synthase</fullName>
        </alternativeName>
        <alternativeName>
            <fullName evidence="14">MEP cytidylyltransferase</fullName>
            <shortName evidence="14">MCT</shortName>
        </alternativeName>
    </domain>
    <domain>
        <recommendedName>
            <fullName evidence="14">2-C-methyl-D-erythritol 2,4-cyclodiphosphate synthase</fullName>
            <shortName evidence="14">MECDP-synthase</shortName>
            <shortName evidence="14">MECPP-synthase</shortName>
            <shortName evidence="14">MECPS</shortName>
            <ecNumber evidence="14">4.6.1.12</ecNumber>
        </recommendedName>
    </domain>
</protein>
<dbReference type="HAMAP" id="MF_00107">
    <property type="entry name" value="IspF"/>
    <property type="match status" value="1"/>
</dbReference>
<feature type="binding site" evidence="14">
    <location>
        <position position="364"/>
    </location>
    <ligand>
        <name>4-CDP-2-C-methyl-D-erythritol 2-phosphate</name>
        <dbReference type="ChEBI" id="CHEBI:57919"/>
    </ligand>
</feature>
<feature type="binding site" evidence="14">
    <location>
        <begin position="259"/>
        <end position="260"/>
    </location>
    <ligand>
        <name>4-CDP-2-C-methyl-D-erythritol 2-phosphate</name>
        <dbReference type="ChEBI" id="CHEBI:57919"/>
    </ligand>
</feature>
<dbReference type="NCBIfam" id="TIGR00453">
    <property type="entry name" value="ispD"/>
    <property type="match status" value="1"/>
</dbReference>
<evidence type="ECO:0000256" key="4">
    <source>
        <dbReference type="ARBA" id="ARBA00004709"/>
    </source>
</evidence>
<name>A0A219B6E2_9SPHN</name>
<evidence type="ECO:0000313" key="17">
    <source>
        <dbReference type="Proteomes" id="UP000198462"/>
    </source>
</evidence>
<feature type="domain" description="2-C-methyl-D-erythritol 2,4-cyclodiphosphate synthase" evidence="15">
    <location>
        <begin position="226"/>
        <end position="379"/>
    </location>
</feature>
<comment type="cofactor">
    <cofactor evidence="3 14">
        <name>a divalent metal cation</name>
        <dbReference type="ChEBI" id="CHEBI:60240"/>
    </cofactor>
</comment>
<dbReference type="UniPathway" id="UPA00056">
    <property type="reaction ID" value="UER00093"/>
</dbReference>
<dbReference type="InterPro" id="IPR036571">
    <property type="entry name" value="MECDP_synthase_sf"/>
</dbReference>
<dbReference type="GO" id="GO:0046872">
    <property type="term" value="F:metal ion binding"/>
    <property type="evidence" value="ECO:0007669"/>
    <property type="project" value="UniProtKB-KW"/>
</dbReference>
<evidence type="ECO:0000256" key="8">
    <source>
        <dbReference type="ARBA" id="ARBA00022679"/>
    </source>
</evidence>
<dbReference type="GO" id="GO:0008685">
    <property type="term" value="F:2-C-methyl-D-erythritol 2,4-cyclodiphosphate synthase activity"/>
    <property type="evidence" value="ECO:0007669"/>
    <property type="project" value="UniProtKB-UniRule"/>
</dbReference>
<dbReference type="EC" id="2.7.7.60" evidence="14"/>
<dbReference type="InterPro" id="IPR034683">
    <property type="entry name" value="IspD/TarI"/>
</dbReference>
<evidence type="ECO:0000256" key="5">
    <source>
        <dbReference type="ARBA" id="ARBA00004787"/>
    </source>
</evidence>
<feature type="binding site" evidence="14">
    <location>
        <begin position="233"/>
        <end position="235"/>
    </location>
    <ligand>
        <name>4-CDP-2-C-methyl-D-erythritol 2-phosphate</name>
        <dbReference type="ChEBI" id="CHEBI:57919"/>
    </ligand>
</feature>
<dbReference type="NCBIfam" id="TIGR00151">
    <property type="entry name" value="ispF"/>
    <property type="match status" value="1"/>
</dbReference>
<dbReference type="EC" id="4.6.1.12" evidence="14"/>
<dbReference type="AlphaFoldDB" id="A0A219B6E2"/>
<feature type="site" description="Positions MEP for the nucleophilic attack" evidence="14">
    <location>
        <position position="154"/>
    </location>
</feature>
<dbReference type="GO" id="GO:0016114">
    <property type="term" value="P:terpenoid biosynthetic process"/>
    <property type="evidence" value="ECO:0007669"/>
    <property type="project" value="InterPro"/>
</dbReference>
<comment type="caution">
    <text evidence="14">Lacks conserved residue(s) required for the propagation of feature annotation.</text>
</comment>
<comment type="similarity">
    <text evidence="14">In the C-terminal section; belongs to the IspF family.</text>
</comment>
<dbReference type="GO" id="GO:0050518">
    <property type="term" value="F:2-C-methyl-D-erythritol 4-phosphate cytidylyltransferase activity"/>
    <property type="evidence" value="ECO:0007669"/>
    <property type="project" value="UniProtKB-UniRule"/>
</dbReference>
<keyword evidence="13 14" id="KW-0511">Multifunctional enzyme</keyword>
<comment type="pathway">
    <text evidence="5 14">Isoprenoid biosynthesis; isopentenyl diphosphate biosynthesis via DXP pathway; isopentenyl diphosphate from 1-deoxy-D-xylulose 5-phosphate: step 2/6.</text>
</comment>
<feature type="site" description="Transition state stabilizer" evidence="14">
    <location>
        <position position="22"/>
    </location>
</feature>
<dbReference type="Gene3D" id="3.30.1330.50">
    <property type="entry name" value="2-C-methyl-D-erythritol 2,4-cyclodiphosphate synthase"/>
    <property type="match status" value="1"/>
</dbReference>
<dbReference type="NCBIfam" id="NF006899">
    <property type="entry name" value="PRK09382.1"/>
    <property type="match status" value="1"/>
</dbReference>
<dbReference type="HAMAP" id="MF_00108">
    <property type="entry name" value="IspD"/>
    <property type="match status" value="1"/>
</dbReference>
<keyword evidence="17" id="KW-1185">Reference proteome</keyword>
<feature type="site" description="Transition state stabilizer" evidence="14">
    <location>
        <position position="259"/>
    </location>
</feature>
<sequence length="381" mass="39887">MTVHCLIVAAGVGARAGAGLPKQYRPLGGQPLLRWSAERLSADPAIASVRVVIQPDHQAAYDAATEGLPLSAPVTGADSRQGSVLAGLNLLETEASGAEDDIVLIHDAARPFVTRAVTARLLAALDTDQGAIPSLPVVDSLRQGKTHVEGEVAREGLHRVQTPQAFRLAPLLAAHRAAVPGATDDAEIARAAGLSVALVKGDEGLFKLTYEDDFQRAERLLAGRGFRTGTGFDVHRFEPGGHVTLCGVAIPHGAGLKGHSDADVGLHALVDALLGALAAGDIGDHFPPSDPQWRGAPSAEFVEHARRLVAAAGGVVEHADITLICERPKVGPYKEQMRRRIAQLLRVEPGRISVKATTTERLGFTGRGEGIAAQAAATIRI</sequence>
<dbReference type="InterPro" id="IPR001228">
    <property type="entry name" value="IspD"/>
</dbReference>
<feature type="binding site" evidence="14">
    <location>
        <begin position="281"/>
        <end position="283"/>
    </location>
    <ligand>
        <name>4-CDP-2-C-methyl-D-erythritol 2-phosphate</name>
        <dbReference type="ChEBI" id="CHEBI:57919"/>
    </ligand>
</feature>